<dbReference type="Proteomes" id="UP000733744">
    <property type="component" value="Unassembled WGS sequence"/>
</dbReference>
<evidence type="ECO:0000313" key="1">
    <source>
        <dbReference type="EMBL" id="TRW89782.1"/>
    </source>
</evidence>
<proteinExistence type="predicted"/>
<keyword evidence="2" id="KW-1185">Reference proteome</keyword>
<accession>A0ABY3C5J3</accession>
<organism evidence="1 2">
    <name type="scientific">Candidatus Methylobacter oryzae</name>
    <dbReference type="NCBI Taxonomy" id="2497749"/>
    <lineage>
        <taxon>Bacteria</taxon>
        <taxon>Pseudomonadati</taxon>
        <taxon>Pseudomonadota</taxon>
        <taxon>Gammaproteobacteria</taxon>
        <taxon>Methylococcales</taxon>
        <taxon>Methylococcaceae</taxon>
        <taxon>Methylobacter</taxon>
    </lineage>
</organism>
<protein>
    <recommendedName>
        <fullName evidence="3">NERD domain-containing protein</fullName>
    </recommendedName>
</protein>
<reference evidence="1 2" key="1">
    <citation type="journal article" date="2019" name="Antonie Van Leeuwenhoek">
        <title>Description of 'Ca. Methylobacter oryzae' KRF1, a novel species from the environmentally important Methylobacter clade 2.</title>
        <authorList>
            <person name="Khatri K."/>
            <person name="Mohite J.A."/>
            <person name="Pandit P.S."/>
            <person name="Bahulikar R."/>
            <person name="Rahalkar M.C."/>
        </authorList>
    </citation>
    <scope>NUCLEOTIDE SEQUENCE [LARGE SCALE GENOMIC DNA]</scope>
    <source>
        <strain evidence="1 2">KRF1</strain>
    </source>
</reference>
<comment type="caution">
    <text evidence="1">The sequence shown here is derived from an EMBL/GenBank/DDBJ whole genome shotgun (WGS) entry which is preliminary data.</text>
</comment>
<evidence type="ECO:0000313" key="2">
    <source>
        <dbReference type="Proteomes" id="UP000733744"/>
    </source>
</evidence>
<name>A0ABY3C5J3_9GAMM</name>
<gene>
    <name evidence="1" type="ORF">EKO24_021610</name>
</gene>
<dbReference type="EMBL" id="RYFG02000121">
    <property type="protein sequence ID" value="TRW89782.1"/>
    <property type="molecule type" value="Genomic_DNA"/>
</dbReference>
<sequence length="735" mass="84593">MFDNPFDHLTDDQRKDLIRGISETHKKGFYESLNIIQDLLKTHDPINLLAIISGYGLSVGAGDAGVQSNEGHALITQSHAEMLQALFLQIPKHDWGTNPVTPNVVQKGFDTLAELGRAFSFSHMDSGRLDASAKDKAIDSIQFLVRSNTQTVRNWGYYSQVFNISTELYSYFDEILLDKLGFSATNIIETFNSMLRTMENSLTERHVILSKLKAIKKPKELILKYHELIGQGQEEADQFYKVNGISKLSIKSLFLMLWGHYDLRMSDSFYFTVEAVSSKTGIDSEITKLVLDYFSYSPGDLETHKTEFLFLDNPVWNKPIIKDEKAYFCPMPQLFFSFVLSSLDELIEKIDKDKLHDRRANYLEEKIEEIVKRRFPEALTVSCVKWRVAERQFETDLITFIDSHAIIIEAKAHKISKSALRGAPDRIKRHIKEILVEPSVQSKRLENRLNELRLDATISDELRDKLPVDLSGIHKVLRVSVSLEDFASLQANFSRFVDTEWLPEDFYPCPTMNLADFETLFDFLEHPVQIIHYLQRRTELERHVSFLGDELDFMGLYEMTLFNLGSMQSENRTEIIITEMSAPLDKYYRSRDEGIIIEKPRPKISKLFNDIFRKLEERSTPQWTEIGVLLNMFSPNDQLKLASAVEVLKKGVNRTWQMEGHKNAIIYVPPDASEYALAYVLFKNGNAHRRYEFIENAAASGLEPAHVKSCLVIAKNIDQDDRPYHYISLCKSSDD</sequence>
<evidence type="ECO:0008006" key="3">
    <source>
        <dbReference type="Google" id="ProtNLM"/>
    </source>
</evidence>